<dbReference type="AlphaFoldDB" id="A0A8C0XAS5"/>
<evidence type="ECO:0000256" key="4">
    <source>
        <dbReference type="ARBA" id="ARBA00023274"/>
    </source>
</evidence>
<sequence length="120" mass="13850">LARIKAWDLRGKEEELLKQLDDLKVALSQLRIAKVTGSAASKLSKIRLIRKSVVQVLTAINQTQKKTKTKPKTLRKFCKGRKYKPLDLSSENTRAIAKLLARYVLILKYRKKKKKNHCLH</sequence>
<dbReference type="GO" id="GO:0022625">
    <property type="term" value="C:cytosolic large ribosomal subunit"/>
    <property type="evidence" value="ECO:0007669"/>
    <property type="project" value="InterPro"/>
</dbReference>
<dbReference type="InterPro" id="IPR036049">
    <property type="entry name" value="Ribosomal_uL29_sf"/>
</dbReference>
<dbReference type="Ensembl" id="ENSCCNT00000029565.1">
    <property type="protein sequence ID" value="ENSCCNP00000023119.1"/>
    <property type="gene ID" value="ENSCCNG00000022733.1"/>
</dbReference>
<evidence type="ECO:0000256" key="1">
    <source>
        <dbReference type="ARBA" id="ARBA00009254"/>
    </source>
</evidence>
<comment type="subunit">
    <text evidence="2">Component of the large ribosomal subunit.</text>
</comment>
<proteinExistence type="inferred from homology"/>
<dbReference type="PANTHER" id="PTHR45722">
    <property type="entry name" value="60S RIBOSOMAL PROTEIN L35"/>
    <property type="match status" value="1"/>
</dbReference>
<name>A0A8C0XAS5_CASCN</name>
<evidence type="ECO:0000256" key="3">
    <source>
        <dbReference type="ARBA" id="ARBA00022980"/>
    </source>
</evidence>
<dbReference type="InterPro" id="IPR001854">
    <property type="entry name" value="Ribosomal_uL29"/>
</dbReference>
<dbReference type="HAMAP" id="MF_00374">
    <property type="entry name" value="Ribosomal_uL29"/>
    <property type="match status" value="1"/>
</dbReference>
<evidence type="ECO:0000256" key="6">
    <source>
        <dbReference type="ARBA" id="ARBA00035334"/>
    </source>
</evidence>
<dbReference type="Gene3D" id="1.10.287.310">
    <property type="match status" value="1"/>
</dbReference>
<evidence type="ECO:0000256" key="2">
    <source>
        <dbReference type="ARBA" id="ARBA00011133"/>
    </source>
</evidence>
<organism evidence="7">
    <name type="scientific">Castor canadensis</name>
    <name type="common">American beaver</name>
    <dbReference type="NCBI Taxonomy" id="51338"/>
    <lineage>
        <taxon>Eukaryota</taxon>
        <taxon>Metazoa</taxon>
        <taxon>Chordata</taxon>
        <taxon>Craniata</taxon>
        <taxon>Vertebrata</taxon>
        <taxon>Euteleostomi</taxon>
        <taxon>Mammalia</taxon>
        <taxon>Eutheria</taxon>
        <taxon>Euarchontoglires</taxon>
        <taxon>Glires</taxon>
        <taxon>Rodentia</taxon>
        <taxon>Castorimorpha</taxon>
        <taxon>Castoridae</taxon>
        <taxon>Castor</taxon>
    </lineage>
</organism>
<evidence type="ECO:0000256" key="5">
    <source>
        <dbReference type="ARBA" id="ARBA00035204"/>
    </source>
</evidence>
<reference evidence="7" key="1">
    <citation type="submission" date="2023-09" db="UniProtKB">
        <authorList>
            <consortium name="Ensembl"/>
        </authorList>
    </citation>
    <scope>IDENTIFICATION</scope>
</reference>
<dbReference type="InterPro" id="IPR045059">
    <property type="entry name" value="Ribosomal_uL29_euk"/>
</dbReference>
<comment type="similarity">
    <text evidence="1">Belongs to the universal ribosomal protein uL29 family.</text>
</comment>
<dbReference type="GO" id="GO:0003735">
    <property type="term" value="F:structural constituent of ribosome"/>
    <property type="evidence" value="ECO:0007669"/>
    <property type="project" value="InterPro"/>
</dbReference>
<dbReference type="Pfam" id="PF00831">
    <property type="entry name" value="Ribosomal_L29"/>
    <property type="match status" value="1"/>
</dbReference>
<dbReference type="FunFam" id="1.10.287.310:FF:000002">
    <property type="entry name" value="60S ribosomal protein L35"/>
    <property type="match status" value="1"/>
</dbReference>
<accession>A0A8C0XAS5</accession>
<protein>
    <recommendedName>
        <fullName evidence="5">Large ribosomal subunit protein uL29</fullName>
    </recommendedName>
    <alternativeName>
        <fullName evidence="6">60S ribosomal protein L35</fullName>
    </alternativeName>
</protein>
<evidence type="ECO:0000313" key="7">
    <source>
        <dbReference type="Ensembl" id="ENSCCNP00000023119.1"/>
    </source>
</evidence>
<dbReference type="PANTHER" id="PTHR45722:SF2">
    <property type="entry name" value="LARGE RIBOSOMAL SUBUNIT PROTEIN UL29-RELATED"/>
    <property type="match status" value="1"/>
</dbReference>
<dbReference type="SUPFAM" id="SSF46561">
    <property type="entry name" value="Ribosomal protein L29 (L29p)"/>
    <property type="match status" value="1"/>
</dbReference>
<dbReference type="GO" id="GO:0000463">
    <property type="term" value="P:maturation of LSU-rRNA from tricistronic rRNA transcript (SSU-rRNA, 5.8S rRNA, LSU-rRNA)"/>
    <property type="evidence" value="ECO:0007669"/>
    <property type="project" value="InterPro"/>
</dbReference>
<dbReference type="GO" id="GO:0003729">
    <property type="term" value="F:mRNA binding"/>
    <property type="evidence" value="ECO:0007669"/>
    <property type="project" value="TreeGrafter"/>
</dbReference>
<dbReference type="GO" id="GO:0006412">
    <property type="term" value="P:translation"/>
    <property type="evidence" value="ECO:0007669"/>
    <property type="project" value="InterPro"/>
</dbReference>
<keyword evidence="3" id="KW-0689">Ribosomal protein</keyword>
<keyword evidence="4" id="KW-0687">Ribonucleoprotein</keyword>
<dbReference type="NCBIfam" id="TIGR00012">
    <property type="entry name" value="L29"/>
    <property type="match status" value="1"/>
</dbReference>